<gene>
    <name evidence="1" type="ORF">EVAR_83713_1</name>
</gene>
<dbReference type="Proteomes" id="UP000299102">
    <property type="component" value="Unassembled WGS sequence"/>
</dbReference>
<proteinExistence type="predicted"/>
<keyword evidence="2" id="KW-1185">Reference proteome</keyword>
<reference evidence="1 2" key="1">
    <citation type="journal article" date="2019" name="Commun. Biol.">
        <title>The bagworm genome reveals a unique fibroin gene that provides high tensile strength.</title>
        <authorList>
            <person name="Kono N."/>
            <person name="Nakamura H."/>
            <person name="Ohtoshi R."/>
            <person name="Tomita M."/>
            <person name="Numata K."/>
            <person name="Arakawa K."/>
        </authorList>
    </citation>
    <scope>NUCLEOTIDE SEQUENCE [LARGE SCALE GENOMIC DNA]</scope>
</reference>
<protein>
    <submittedName>
        <fullName evidence="1">Uncharacterized protein</fullName>
    </submittedName>
</protein>
<comment type="caution">
    <text evidence="1">The sequence shown here is derived from an EMBL/GenBank/DDBJ whole genome shotgun (WGS) entry which is preliminary data.</text>
</comment>
<evidence type="ECO:0000313" key="2">
    <source>
        <dbReference type="Proteomes" id="UP000299102"/>
    </source>
</evidence>
<evidence type="ECO:0000313" key="1">
    <source>
        <dbReference type="EMBL" id="GBP48012.1"/>
    </source>
</evidence>
<name>A0A4C1WC02_EUMVA</name>
<organism evidence="1 2">
    <name type="scientific">Eumeta variegata</name>
    <name type="common">Bagworm moth</name>
    <name type="synonym">Eumeta japonica</name>
    <dbReference type="NCBI Taxonomy" id="151549"/>
    <lineage>
        <taxon>Eukaryota</taxon>
        <taxon>Metazoa</taxon>
        <taxon>Ecdysozoa</taxon>
        <taxon>Arthropoda</taxon>
        <taxon>Hexapoda</taxon>
        <taxon>Insecta</taxon>
        <taxon>Pterygota</taxon>
        <taxon>Neoptera</taxon>
        <taxon>Endopterygota</taxon>
        <taxon>Lepidoptera</taxon>
        <taxon>Glossata</taxon>
        <taxon>Ditrysia</taxon>
        <taxon>Tineoidea</taxon>
        <taxon>Psychidae</taxon>
        <taxon>Oiketicinae</taxon>
        <taxon>Eumeta</taxon>
    </lineage>
</organism>
<dbReference type="AlphaFoldDB" id="A0A4C1WC02"/>
<dbReference type="EMBL" id="BGZK01000515">
    <property type="protein sequence ID" value="GBP48012.1"/>
    <property type="molecule type" value="Genomic_DNA"/>
</dbReference>
<accession>A0A4C1WC02</accession>
<sequence length="136" mass="15013">MMEQALRGITQFQPPANVETAGQGTEMETVGDGARGVRGTAKGHAVNSLQEYLRLSHTSVLQSPLCNADLEVKWLIYYCRKVVLRLQESRSCDRSCFVSEHRLAHRPAKVGRSARRDGVTHRLAAAARGLVRRVGS</sequence>